<reference evidence="1 2" key="1">
    <citation type="journal article" date="2021" name="Sci. Rep.">
        <title>The genome of the diatom Chaetoceros tenuissimus carries an ancient integrated fragment of an extant virus.</title>
        <authorList>
            <person name="Hongo Y."/>
            <person name="Kimura K."/>
            <person name="Takaki Y."/>
            <person name="Yoshida Y."/>
            <person name="Baba S."/>
            <person name="Kobayashi G."/>
            <person name="Nagasaki K."/>
            <person name="Hano T."/>
            <person name="Tomaru Y."/>
        </authorList>
    </citation>
    <scope>NUCLEOTIDE SEQUENCE [LARGE SCALE GENOMIC DNA]</scope>
    <source>
        <strain evidence="1 2">NIES-3715</strain>
    </source>
</reference>
<sequence length="834" mass="92687">MIQILTQIRNVVKDTTIIPNIKATTISPASGHDSLSSETIVACYQSAPNRCSLLFYRVNQDPSSKRDLELVKSRFIQFPSFIQTFAFHKCELRSEDEGNNGRIDETILMAIGQNGILYKSPNLADILNMSIHDSVPTGECTWNKSIDLLSIDSITSSSIQCPKLSNAEHTSKRRRNWMVMAGRYSLSPPMIVENSNDVMVAIDVDGLEDVNSKLTSVGIVHNRKDSKLWGSLKSLWIGRNEKKYDETLWDSIVLFGYADGSVHACVVKCISENNVLRTSVSHAVQLQNPCAAFGSIISICVVHDKLLTCIGSFGKILVLNSKCLQLASKLDGAPIDMGAIANVESYSITVKNDVETGLLVISNSGDSYTVKISSDSSNEKIFVRSSKVPIKVDIASVSTILVNLSGKQKTFLFCVSKNFGLYCLSLLLDREGDTTQNIGISTAKRDATLDDTKESQSNKMKKLQHDIATTRAMINTVTSQSSIASTSNEKISAKMESKQRVRLKCATKSIKQENENLRQADTFHFQQYTLAQYVASNVIKNPCNALGSAQVEIDGVKKELNVYHGGTAQSYSFVSGNPNREVFAQIWSLHKYLTFRSSTVTASSEIDKDDRNTFQSEDGVTFPHTFCQEKSLPFVESMEKIHVQPGVSEDTVRSLIKDFYAINYIQDASILKSMTISHHTSKQCPSSKRSPNQLFYSSTSISVESKSIEGLIDTDSLYLGFGIGMNCVVALRLEVAEKDSADNMTQKEEALLHIWCASSAEENLNGQSLAVKTLLKEILSEKGQMHFESDIGLKDEREKEKHRRVLNKIISRMIDDEELRSQHCLEIYKKMRSI</sequence>
<dbReference type="AlphaFoldDB" id="A0AAD3GYG5"/>
<comment type="caution">
    <text evidence="1">The sequence shown here is derived from an EMBL/GenBank/DDBJ whole genome shotgun (WGS) entry which is preliminary data.</text>
</comment>
<evidence type="ECO:0000313" key="2">
    <source>
        <dbReference type="Proteomes" id="UP001054902"/>
    </source>
</evidence>
<dbReference type="Proteomes" id="UP001054902">
    <property type="component" value="Unassembled WGS sequence"/>
</dbReference>
<keyword evidence="2" id="KW-1185">Reference proteome</keyword>
<proteinExistence type="predicted"/>
<accession>A0AAD3GYG5</accession>
<evidence type="ECO:0000313" key="1">
    <source>
        <dbReference type="EMBL" id="GFH43711.1"/>
    </source>
</evidence>
<organism evidence="1 2">
    <name type="scientific">Chaetoceros tenuissimus</name>
    <dbReference type="NCBI Taxonomy" id="426638"/>
    <lineage>
        <taxon>Eukaryota</taxon>
        <taxon>Sar</taxon>
        <taxon>Stramenopiles</taxon>
        <taxon>Ochrophyta</taxon>
        <taxon>Bacillariophyta</taxon>
        <taxon>Coscinodiscophyceae</taxon>
        <taxon>Chaetocerotophycidae</taxon>
        <taxon>Chaetocerotales</taxon>
        <taxon>Chaetocerotaceae</taxon>
        <taxon>Chaetoceros</taxon>
    </lineage>
</organism>
<gene>
    <name evidence="1" type="ORF">CTEN210_00184</name>
</gene>
<protein>
    <submittedName>
        <fullName evidence="1">Uncharacterized protein</fullName>
    </submittedName>
</protein>
<dbReference type="EMBL" id="BLLK01000014">
    <property type="protein sequence ID" value="GFH43711.1"/>
    <property type="molecule type" value="Genomic_DNA"/>
</dbReference>
<name>A0AAD3GYG5_9STRA</name>